<organism evidence="1 2">
    <name type="scientific">Marinomonas vulgaris</name>
    <dbReference type="NCBI Taxonomy" id="2823372"/>
    <lineage>
        <taxon>Bacteria</taxon>
        <taxon>Pseudomonadati</taxon>
        <taxon>Pseudomonadota</taxon>
        <taxon>Gammaproteobacteria</taxon>
        <taxon>Oceanospirillales</taxon>
        <taxon>Oceanospirillaceae</taxon>
        <taxon>Marinomonas</taxon>
    </lineage>
</organism>
<dbReference type="Proteomes" id="UP000679722">
    <property type="component" value="Unassembled WGS sequence"/>
</dbReference>
<comment type="caution">
    <text evidence="1">The sequence shown here is derived from an EMBL/GenBank/DDBJ whole genome shotgun (WGS) entry which is preliminary data.</text>
</comment>
<gene>
    <name evidence="1" type="ORF">J9B83_04565</name>
</gene>
<sequence length="55" mass="6082">MRSLEVLFDRTLGSVSKTPAHVPVNRGFVSPEDGMLPMSYSLMGLLLNVDYLLTL</sequence>
<evidence type="ECO:0000313" key="1">
    <source>
        <dbReference type="EMBL" id="MBR7888208.1"/>
    </source>
</evidence>
<name>A0ABS5H935_9GAMM</name>
<reference evidence="2" key="1">
    <citation type="submission" date="2023-07" db="EMBL/GenBank/DDBJ databases">
        <title>Marinomonas vulgaris A79, complete genome.</title>
        <authorList>
            <person name="Ying J.-J."/>
        </authorList>
    </citation>
    <scope>NUCLEOTIDE SEQUENCE [LARGE SCALE GENOMIC DNA]</scope>
    <source>
        <strain evidence="2">A79</strain>
    </source>
</reference>
<protein>
    <submittedName>
        <fullName evidence="1">Uncharacterized protein</fullName>
    </submittedName>
</protein>
<proteinExistence type="predicted"/>
<keyword evidence="2" id="KW-1185">Reference proteome</keyword>
<dbReference type="RefSeq" id="WP_211535553.1">
    <property type="nucleotide sequence ID" value="NZ_JAGSSV010000003.1"/>
</dbReference>
<evidence type="ECO:0000313" key="2">
    <source>
        <dbReference type="Proteomes" id="UP000679722"/>
    </source>
</evidence>
<accession>A0ABS5H935</accession>
<dbReference type="EMBL" id="JAGSSV010000003">
    <property type="protein sequence ID" value="MBR7888208.1"/>
    <property type="molecule type" value="Genomic_DNA"/>
</dbReference>